<protein>
    <recommendedName>
        <fullName evidence="4 6">dTDP-4-dehydrorhamnose reductase</fullName>
        <ecNumber evidence="3 6">1.1.1.133</ecNumber>
    </recommendedName>
</protein>
<proteinExistence type="inferred from homology"/>
<dbReference type="PANTHER" id="PTHR10491">
    <property type="entry name" value="DTDP-4-DEHYDRORHAMNOSE REDUCTASE"/>
    <property type="match status" value="1"/>
</dbReference>
<dbReference type="PATRIC" id="fig|746697.3.peg.2983"/>
<evidence type="ECO:0000256" key="6">
    <source>
        <dbReference type="RuleBase" id="RU364082"/>
    </source>
</evidence>
<keyword evidence="6 8" id="KW-0560">Oxidoreductase</keyword>
<dbReference type="AlphaFoldDB" id="I3YZF4"/>
<dbReference type="SUPFAM" id="SSF51735">
    <property type="entry name" value="NAD(P)-binding Rossmann-fold domains"/>
    <property type="match status" value="1"/>
</dbReference>
<dbReference type="UniPathway" id="UPA00124"/>
<dbReference type="InterPro" id="IPR005913">
    <property type="entry name" value="dTDP_dehydrorham_reduct"/>
</dbReference>
<reference evidence="8 9" key="1">
    <citation type="submission" date="2012-06" db="EMBL/GenBank/DDBJ databases">
        <title>The complete genome of Aequorivita sublithincola DSM 14238.</title>
        <authorList>
            <consortium name="US DOE Joint Genome Institute (JGI-PGF)"/>
            <person name="Lucas S."/>
            <person name="Copeland A."/>
            <person name="Lapidus A."/>
            <person name="Goodwin L."/>
            <person name="Pitluck S."/>
            <person name="Peters L."/>
            <person name="Munk A.C.C."/>
            <person name="Kyrpides N."/>
            <person name="Mavromatis K."/>
            <person name="Pagani I."/>
            <person name="Ivanova N."/>
            <person name="Ovchinnikova G."/>
            <person name="Zeytun A."/>
            <person name="Detter J.C."/>
            <person name="Han C."/>
            <person name="Land M."/>
            <person name="Hauser L."/>
            <person name="Markowitz V."/>
            <person name="Cheng J.-F."/>
            <person name="Hugenholtz P."/>
            <person name="Woyke T."/>
            <person name="Wu D."/>
            <person name="Tindall B."/>
            <person name="Faehnrich R."/>
            <person name="Brambilla E."/>
            <person name="Klenk H.-P."/>
            <person name="Eisen J.A."/>
        </authorList>
    </citation>
    <scope>NUCLEOTIDE SEQUENCE [LARGE SCALE GENOMIC DNA]</scope>
    <source>
        <strain evidence="9">DSM 14238 / LMG 21431 / ACAM 643 / 9-3</strain>
    </source>
</reference>
<evidence type="ECO:0000256" key="2">
    <source>
        <dbReference type="ARBA" id="ARBA00010944"/>
    </source>
</evidence>
<dbReference type="OrthoDB" id="9803892at2"/>
<gene>
    <name evidence="8" type="ordered locus">Aeqsu_2931</name>
</gene>
<dbReference type="Pfam" id="PF04321">
    <property type="entry name" value="RmlD_sub_bind"/>
    <property type="match status" value="1"/>
</dbReference>
<dbReference type="Gene3D" id="3.90.25.10">
    <property type="entry name" value="UDP-galactose 4-epimerase, domain 1"/>
    <property type="match status" value="1"/>
</dbReference>
<keyword evidence="9" id="KW-1185">Reference proteome</keyword>
<comment type="function">
    <text evidence="6">Catalyzes the reduction of dTDP-6-deoxy-L-lyxo-4-hexulose to yield dTDP-L-rhamnose.</text>
</comment>
<dbReference type="GO" id="GO:0005829">
    <property type="term" value="C:cytosol"/>
    <property type="evidence" value="ECO:0007669"/>
    <property type="project" value="TreeGrafter"/>
</dbReference>
<dbReference type="NCBIfam" id="TIGR01214">
    <property type="entry name" value="rmlD"/>
    <property type="match status" value="1"/>
</dbReference>
<dbReference type="STRING" id="746697.Aeqsu_2931"/>
<dbReference type="EMBL" id="CP003280">
    <property type="protein sequence ID" value="AFL82372.1"/>
    <property type="molecule type" value="Genomic_DNA"/>
</dbReference>
<evidence type="ECO:0000313" key="9">
    <source>
        <dbReference type="Proteomes" id="UP000006049"/>
    </source>
</evidence>
<evidence type="ECO:0000256" key="3">
    <source>
        <dbReference type="ARBA" id="ARBA00012929"/>
    </source>
</evidence>
<dbReference type="KEGG" id="asl:Aeqsu_2931"/>
<organism evidence="8 9">
    <name type="scientific">Aequorivita sublithincola (strain DSM 14238 / LMG 21431 / ACAM 643 / 9-3)</name>
    <dbReference type="NCBI Taxonomy" id="746697"/>
    <lineage>
        <taxon>Bacteria</taxon>
        <taxon>Pseudomonadati</taxon>
        <taxon>Bacteroidota</taxon>
        <taxon>Flavobacteriia</taxon>
        <taxon>Flavobacteriales</taxon>
        <taxon>Flavobacteriaceae</taxon>
        <taxon>Aequorivita</taxon>
    </lineage>
</organism>
<dbReference type="InterPro" id="IPR029903">
    <property type="entry name" value="RmlD-like-bd"/>
</dbReference>
<evidence type="ECO:0000313" key="8">
    <source>
        <dbReference type="EMBL" id="AFL82372.1"/>
    </source>
</evidence>
<sequence>MKNVLIFGGDGQLGWSLKKVVGNTESLFQYHFLGSKEGDVLDVASLDLLFQKYKPAYIVNCAAYTAVDKAEEDIDAAFDINAQGAENLGILCKDNNSCLIHISTDFVFDGIKTSPLKEEDNTNPIGVYGLSKLKGEEAIRRSDCEYFILRTSWLYSEFGNNFLKTMLRLAETKKSLSVVADQVGTPTYAGDLAQFIVYLISNNKSGRDTYHYSNEGVASWYDFAREIFAVAKLDVKLEPIPTENFPTLAKRPAYSVLSKEKLRTDFNYNIPNWKDSLKECLENIKSCPIKT</sequence>
<dbReference type="eggNOG" id="COG1091">
    <property type="taxonomic scope" value="Bacteria"/>
</dbReference>
<dbReference type="Gene3D" id="3.40.50.720">
    <property type="entry name" value="NAD(P)-binding Rossmann-like Domain"/>
    <property type="match status" value="1"/>
</dbReference>
<keyword evidence="6" id="KW-0521">NADP</keyword>
<dbReference type="PANTHER" id="PTHR10491:SF4">
    <property type="entry name" value="METHIONINE ADENOSYLTRANSFERASE 2 SUBUNIT BETA"/>
    <property type="match status" value="1"/>
</dbReference>
<comment type="catalytic activity">
    <reaction evidence="5">
        <text>dTDP-beta-L-rhamnose + NADP(+) = dTDP-4-dehydro-beta-L-rhamnose + NADPH + H(+)</text>
        <dbReference type="Rhea" id="RHEA:21796"/>
        <dbReference type="ChEBI" id="CHEBI:15378"/>
        <dbReference type="ChEBI" id="CHEBI:57510"/>
        <dbReference type="ChEBI" id="CHEBI:57783"/>
        <dbReference type="ChEBI" id="CHEBI:58349"/>
        <dbReference type="ChEBI" id="CHEBI:62830"/>
        <dbReference type="EC" id="1.1.1.133"/>
    </reaction>
</comment>
<evidence type="ECO:0000259" key="7">
    <source>
        <dbReference type="Pfam" id="PF04321"/>
    </source>
</evidence>
<name>I3YZF4_AEQSU</name>
<comment type="pathway">
    <text evidence="1 6">Carbohydrate biosynthesis; dTDP-L-rhamnose biosynthesis.</text>
</comment>
<evidence type="ECO:0000256" key="1">
    <source>
        <dbReference type="ARBA" id="ARBA00004781"/>
    </source>
</evidence>
<dbReference type="GO" id="GO:0019305">
    <property type="term" value="P:dTDP-rhamnose biosynthetic process"/>
    <property type="evidence" value="ECO:0007669"/>
    <property type="project" value="UniProtKB-UniPathway"/>
</dbReference>
<dbReference type="Proteomes" id="UP000006049">
    <property type="component" value="Chromosome"/>
</dbReference>
<comment type="similarity">
    <text evidence="2 6">Belongs to the dTDP-4-dehydrorhamnose reductase family.</text>
</comment>
<dbReference type="HOGENOM" id="CLU_045518_1_2_10"/>
<accession>I3YZF4</accession>
<dbReference type="InterPro" id="IPR036291">
    <property type="entry name" value="NAD(P)-bd_dom_sf"/>
</dbReference>
<dbReference type="EC" id="1.1.1.133" evidence="3 6"/>
<evidence type="ECO:0000256" key="5">
    <source>
        <dbReference type="ARBA" id="ARBA00048200"/>
    </source>
</evidence>
<evidence type="ECO:0000256" key="4">
    <source>
        <dbReference type="ARBA" id="ARBA00017099"/>
    </source>
</evidence>
<dbReference type="CDD" id="cd05254">
    <property type="entry name" value="dTDP_HR_like_SDR_e"/>
    <property type="match status" value="1"/>
</dbReference>
<dbReference type="GO" id="GO:0008831">
    <property type="term" value="F:dTDP-4-dehydrorhamnose reductase activity"/>
    <property type="evidence" value="ECO:0007669"/>
    <property type="project" value="UniProtKB-EC"/>
</dbReference>
<feature type="domain" description="RmlD-like substrate binding" evidence="7">
    <location>
        <begin position="3"/>
        <end position="284"/>
    </location>
</feature>